<organism evidence="1 2">
    <name type="scientific">Arabis nemorensis</name>
    <dbReference type="NCBI Taxonomy" id="586526"/>
    <lineage>
        <taxon>Eukaryota</taxon>
        <taxon>Viridiplantae</taxon>
        <taxon>Streptophyta</taxon>
        <taxon>Embryophyta</taxon>
        <taxon>Tracheophyta</taxon>
        <taxon>Spermatophyta</taxon>
        <taxon>Magnoliopsida</taxon>
        <taxon>eudicotyledons</taxon>
        <taxon>Gunneridae</taxon>
        <taxon>Pentapetalae</taxon>
        <taxon>rosids</taxon>
        <taxon>malvids</taxon>
        <taxon>Brassicales</taxon>
        <taxon>Brassicaceae</taxon>
        <taxon>Arabideae</taxon>
        <taxon>Arabis</taxon>
    </lineage>
</organism>
<keyword evidence="2" id="KW-1185">Reference proteome</keyword>
<dbReference type="Proteomes" id="UP000489600">
    <property type="component" value="Unassembled WGS sequence"/>
</dbReference>
<accession>A0A565CBU5</accession>
<name>A0A565CBU5_9BRAS</name>
<gene>
    <name evidence="1" type="ORF">ANE_LOCUS21537</name>
</gene>
<dbReference type="EMBL" id="CABITT030000007">
    <property type="protein sequence ID" value="VVB11093.1"/>
    <property type="molecule type" value="Genomic_DNA"/>
</dbReference>
<evidence type="ECO:0000313" key="2">
    <source>
        <dbReference type="Proteomes" id="UP000489600"/>
    </source>
</evidence>
<proteinExistence type="predicted"/>
<dbReference type="Gene3D" id="1.25.40.10">
    <property type="entry name" value="Tetratricopeptide repeat domain"/>
    <property type="match status" value="1"/>
</dbReference>
<protein>
    <submittedName>
        <fullName evidence="1">Uncharacterized protein</fullName>
    </submittedName>
</protein>
<sequence>MNATAYALLITFNANCKRTEDSWKVLGDKVHEQVVVWSTLWSWYCMNNKHEDALNVFFGMLRTPLTYLQDVDLSGSGNLKDIPDLSTATYLKDCASEIEKLWEGLVRRIDFPSGYLSVSDKS</sequence>
<comment type="caution">
    <text evidence="1">The sequence shown here is derived from an EMBL/GenBank/DDBJ whole genome shotgun (WGS) entry which is preliminary data.</text>
</comment>
<evidence type="ECO:0000313" key="1">
    <source>
        <dbReference type="EMBL" id="VVB11093.1"/>
    </source>
</evidence>
<dbReference type="InterPro" id="IPR011990">
    <property type="entry name" value="TPR-like_helical_dom_sf"/>
</dbReference>
<reference evidence="1" key="1">
    <citation type="submission" date="2019-07" db="EMBL/GenBank/DDBJ databases">
        <authorList>
            <person name="Dittberner H."/>
        </authorList>
    </citation>
    <scope>NUCLEOTIDE SEQUENCE [LARGE SCALE GENOMIC DNA]</scope>
</reference>
<dbReference type="AlphaFoldDB" id="A0A565CBU5"/>